<dbReference type="InterPro" id="IPR002328">
    <property type="entry name" value="ADH_Zn_CS"/>
</dbReference>
<accession>A0A0F9G2L9</accession>
<evidence type="ECO:0000256" key="4">
    <source>
        <dbReference type="ARBA" id="ARBA00022833"/>
    </source>
</evidence>
<evidence type="ECO:0000256" key="5">
    <source>
        <dbReference type="ARBA" id="ARBA00023002"/>
    </source>
</evidence>
<comment type="cofactor">
    <cofactor evidence="1">
        <name>Zn(2+)</name>
        <dbReference type="ChEBI" id="CHEBI:29105"/>
    </cofactor>
</comment>
<keyword evidence="3" id="KW-0479">Metal-binding</keyword>
<dbReference type="InterPro" id="IPR011032">
    <property type="entry name" value="GroES-like_sf"/>
</dbReference>
<dbReference type="InterPro" id="IPR013149">
    <property type="entry name" value="ADH-like_C"/>
</dbReference>
<dbReference type="GO" id="GO:0008270">
    <property type="term" value="F:zinc ion binding"/>
    <property type="evidence" value="ECO:0007669"/>
    <property type="project" value="InterPro"/>
</dbReference>
<dbReference type="SUPFAM" id="SSF50129">
    <property type="entry name" value="GroES-like"/>
    <property type="match status" value="1"/>
</dbReference>
<dbReference type="FunFam" id="3.40.50.720:FF:000003">
    <property type="entry name" value="S-(hydroxymethyl)glutathione dehydrogenase"/>
    <property type="match status" value="1"/>
</dbReference>
<comment type="caution">
    <text evidence="7">The sequence shown here is derived from an EMBL/GenBank/DDBJ whole genome shotgun (WGS) entry which is preliminary data.</text>
</comment>
<dbReference type="GO" id="GO:0016491">
    <property type="term" value="F:oxidoreductase activity"/>
    <property type="evidence" value="ECO:0007669"/>
    <property type="project" value="UniProtKB-KW"/>
</dbReference>
<dbReference type="InterPro" id="IPR013154">
    <property type="entry name" value="ADH-like_N"/>
</dbReference>
<name>A0A0F9G2L9_9ZZZZ</name>
<evidence type="ECO:0000256" key="1">
    <source>
        <dbReference type="ARBA" id="ARBA00001947"/>
    </source>
</evidence>
<dbReference type="PANTHER" id="PTHR43350:SF2">
    <property type="entry name" value="GROES-LIKE ZINC-BINDING ALCOHOL DEHYDROGENASE FAMILY PROTEIN"/>
    <property type="match status" value="1"/>
</dbReference>
<dbReference type="InterPro" id="IPR036291">
    <property type="entry name" value="NAD(P)-bd_dom_sf"/>
</dbReference>
<keyword evidence="4" id="KW-0862">Zinc</keyword>
<evidence type="ECO:0000313" key="7">
    <source>
        <dbReference type="EMBL" id="KKL57627.1"/>
    </source>
</evidence>
<evidence type="ECO:0000256" key="3">
    <source>
        <dbReference type="ARBA" id="ARBA00022723"/>
    </source>
</evidence>
<organism evidence="7">
    <name type="scientific">marine sediment metagenome</name>
    <dbReference type="NCBI Taxonomy" id="412755"/>
    <lineage>
        <taxon>unclassified sequences</taxon>
        <taxon>metagenomes</taxon>
        <taxon>ecological metagenomes</taxon>
    </lineage>
</organism>
<dbReference type="InterPro" id="IPR020843">
    <property type="entry name" value="ER"/>
</dbReference>
<evidence type="ECO:0000256" key="2">
    <source>
        <dbReference type="ARBA" id="ARBA00008072"/>
    </source>
</evidence>
<reference evidence="7" key="1">
    <citation type="journal article" date="2015" name="Nature">
        <title>Complex archaea that bridge the gap between prokaryotes and eukaryotes.</title>
        <authorList>
            <person name="Spang A."/>
            <person name="Saw J.H."/>
            <person name="Jorgensen S.L."/>
            <person name="Zaremba-Niedzwiedzka K."/>
            <person name="Martijn J."/>
            <person name="Lind A.E."/>
            <person name="van Eijk R."/>
            <person name="Schleper C."/>
            <person name="Guy L."/>
            <person name="Ettema T.J."/>
        </authorList>
    </citation>
    <scope>NUCLEOTIDE SEQUENCE</scope>
</reference>
<gene>
    <name evidence="7" type="ORF">LCGC14_2233510</name>
</gene>
<proteinExistence type="inferred from homology"/>
<feature type="domain" description="Enoyl reductase (ER)" evidence="6">
    <location>
        <begin position="10"/>
        <end position="343"/>
    </location>
</feature>
<protein>
    <recommendedName>
        <fullName evidence="6">Enoyl reductase (ER) domain-containing protein</fullName>
    </recommendedName>
</protein>
<dbReference type="PROSITE" id="PS00059">
    <property type="entry name" value="ADH_ZINC"/>
    <property type="match status" value="1"/>
</dbReference>
<evidence type="ECO:0000259" key="6">
    <source>
        <dbReference type="SMART" id="SM00829"/>
    </source>
</evidence>
<dbReference type="EMBL" id="LAZR01030101">
    <property type="protein sequence ID" value="KKL57627.1"/>
    <property type="molecule type" value="Genomic_DNA"/>
</dbReference>
<dbReference type="PANTHER" id="PTHR43350">
    <property type="entry name" value="NAD-DEPENDENT ALCOHOL DEHYDROGENASE"/>
    <property type="match status" value="1"/>
</dbReference>
<dbReference type="Gene3D" id="3.90.180.10">
    <property type="entry name" value="Medium-chain alcohol dehydrogenases, catalytic domain"/>
    <property type="match status" value="1"/>
</dbReference>
<dbReference type="Pfam" id="PF08240">
    <property type="entry name" value="ADH_N"/>
    <property type="match status" value="1"/>
</dbReference>
<keyword evidence="5" id="KW-0560">Oxidoreductase</keyword>
<dbReference type="SMART" id="SM00829">
    <property type="entry name" value="PKS_ER"/>
    <property type="match status" value="1"/>
</dbReference>
<dbReference type="Gene3D" id="3.40.50.720">
    <property type="entry name" value="NAD(P)-binding Rossmann-like Domain"/>
    <property type="match status" value="1"/>
</dbReference>
<dbReference type="SUPFAM" id="SSF51735">
    <property type="entry name" value="NAD(P)-binding Rossmann-fold domains"/>
    <property type="match status" value="1"/>
</dbReference>
<sequence>MKFRAAVLVENRRPLVIDEIESAPLRFGQVLVKLFCSSICGAQINEIEAVKGPDGFLPHLLGHEGSGEVLECGEGVTTVAPGNSVVLHWRKGAGIHAPTPRYKSERLGKVNAGWVTTFNEYAVVSENRLTVVPDDFDPEYGALMGCAVTTAFGTLNNDARLRIGESIVIFGTGGVGLSMVQGAAMLSANPIIAVDLHNDRLELACKLGATHVINSRTQDPEAEIRKIIEKEGVDVTVDNTGVPEIVEMAYRTTNSRGRTLLVGVMSKGESAKIYTYPLHFDQEIIGSSGGHCRPEIDIPNYIRLCKAGKLSFKELIGRRYSLDQINEALADMKNGVVAGRCMINMSNE</sequence>
<dbReference type="Pfam" id="PF00107">
    <property type="entry name" value="ADH_zinc_N"/>
    <property type="match status" value="1"/>
</dbReference>
<dbReference type="AlphaFoldDB" id="A0A0F9G2L9"/>
<comment type="similarity">
    <text evidence="2">Belongs to the zinc-containing alcohol dehydrogenase family.</text>
</comment>